<keyword evidence="2" id="KW-1185">Reference proteome</keyword>
<dbReference type="EMBL" id="CP000725">
    <property type="protein sequence ID" value="ABV10737.1"/>
    <property type="molecule type" value="Genomic_DNA"/>
</dbReference>
<organism evidence="1 2">
    <name type="scientific">Streptococcus gordonii (strain Challis / ATCC 35105 / BCRC 15272 / CH1 / DL1 / V288)</name>
    <dbReference type="NCBI Taxonomy" id="467705"/>
    <lineage>
        <taxon>Bacteria</taxon>
        <taxon>Bacillati</taxon>
        <taxon>Bacillota</taxon>
        <taxon>Bacilli</taxon>
        <taxon>Lactobacillales</taxon>
        <taxon>Streptococcaceae</taxon>
        <taxon>Streptococcus</taxon>
    </lineage>
</organism>
<evidence type="ECO:0000313" key="1">
    <source>
        <dbReference type="EMBL" id="ABV10737.1"/>
    </source>
</evidence>
<evidence type="ECO:0000313" key="2">
    <source>
        <dbReference type="Proteomes" id="UP000001131"/>
    </source>
</evidence>
<reference evidence="1 2" key="1">
    <citation type="journal article" date="2007" name="J. Bacteriol.">
        <title>Genome-wide transcriptional changes in Streptococcus gordonii in response to competence signaling peptide.</title>
        <authorList>
            <person name="Vickerman M.M."/>
            <person name="Iobst S."/>
            <person name="Jesionowski A.M."/>
            <person name="Gill S.R."/>
        </authorList>
    </citation>
    <scope>NUCLEOTIDE SEQUENCE [LARGE SCALE GENOMIC DNA]</scope>
    <source>
        <strain evidence="2">Challis / ATCC 35105 / BCRC 15272 / CH1 / DL1 / V288</strain>
    </source>
</reference>
<dbReference type="HOGENOM" id="CLU_3085197_0_0_9"/>
<gene>
    <name evidence="1" type="primary">comX</name>
    <name evidence="1" type="ordered locus">SGO_2095</name>
</gene>
<proteinExistence type="predicted"/>
<sequence>MGEKPFFVVRWMFYSNIKKPSEIREVLNDRVNLGRYRKPCPERWLGQTSHGN</sequence>
<protein>
    <submittedName>
        <fullName evidence="1">ComX</fullName>
    </submittedName>
</protein>
<dbReference type="STRING" id="467705.SGO_2095"/>
<name>A8AZY3_STRGC</name>
<dbReference type="KEGG" id="sgo:SGO_2095"/>
<accession>A8AZY3</accession>
<dbReference type="AlphaFoldDB" id="A8AZY3"/>
<dbReference type="Proteomes" id="UP000001131">
    <property type="component" value="Chromosome"/>
</dbReference>